<gene>
    <name evidence="2" type="ORF">KF6_067</name>
</gene>
<proteinExistence type="predicted"/>
<protein>
    <submittedName>
        <fullName evidence="2">Uncharacterized protein</fullName>
    </submittedName>
</protein>
<name>A0A384WK74_9CAUD</name>
<keyword evidence="1" id="KW-0812">Transmembrane</keyword>
<sequence length="46" mass="5182">MGDNLQLAAAIMVLFPIGAYVLARMATKAYFFSKLEFLTKVKQKGW</sequence>
<keyword evidence="1" id="KW-1133">Transmembrane helix</keyword>
<evidence type="ECO:0000313" key="3">
    <source>
        <dbReference type="Proteomes" id="UP000259921"/>
    </source>
</evidence>
<dbReference type="Proteomes" id="UP000259921">
    <property type="component" value="Segment"/>
</dbReference>
<accession>A0A384WK74</accession>
<dbReference type="EMBL" id="MF754116">
    <property type="protein sequence ID" value="ATI19475.1"/>
    <property type="molecule type" value="Genomic_DNA"/>
</dbReference>
<evidence type="ECO:0000256" key="1">
    <source>
        <dbReference type="SAM" id="Phobius"/>
    </source>
</evidence>
<feature type="transmembrane region" description="Helical" evidence="1">
    <location>
        <begin position="6"/>
        <end position="23"/>
    </location>
</feature>
<keyword evidence="1" id="KW-0472">Membrane</keyword>
<reference evidence="2 3" key="1">
    <citation type="submission" date="2017-08" db="EMBL/GenBank/DDBJ databases">
        <title>Complete genome sequence of bacteriophage vB_VpaS_KF6.</title>
        <authorList>
            <person name="Yu J."/>
            <person name="Kwak S.-J."/>
            <person name="Lim J.-A."/>
            <person name="Chang H.-J."/>
        </authorList>
    </citation>
    <scope>NUCLEOTIDE SEQUENCE [LARGE SCALE GENOMIC DNA]</scope>
</reference>
<organism evidence="2 3">
    <name type="scientific">Vibrio phage vB_VpaS_KF6</name>
    <dbReference type="NCBI Taxonomy" id="2041477"/>
    <lineage>
        <taxon>Viruses</taxon>
        <taxon>Duplodnaviria</taxon>
        <taxon>Heunggongvirae</taxon>
        <taxon>Uroviricota</taxon>
        <taxon>Caudoviricetes</taxon>
        <taxon>Mardecavirus</taxon>
        <taxon>Mardecavirus SSP002</taxon>
    </lineage>
</organism>
<evidence type="ECO:0000313" key="2">
    <source>
        <dbReference type="EMBL" id="ATI19475.1"/>
    </source>
</evidence>